<dbReference type="AlphaFoldDB" id="A0A533Q836"/>
<keyword evidence="2" id="KW-0540">Nuclease</keyword>
<evidence type="ECO:0000256" key="1">
    <source>
        <dbReference type="ARBA" id="ARBA00022649"/>
    </source>
</evidence>
<organism evidence="4 5">
    <name type="scientific">Candidatus Jettenia ecosi</name>
    <dbReference type="NCBI Taxonomy" id="2494326"/>
    <lineage>
        <taxon>Bacteria</taxon>
        <taxon>Pseudomonadati</taxon>
        <taxon>Planctomycetota</taxon>
        <taxon>Candidatus Brocadiia</taxon>
        <taxon>Candidatus Brocadiales</taxon>
        <taxon>Candidatus Brocadiaceae</taxon>
        <taxon>Candidatus Jettenia</taxon>
    </lineage>
</organism>
<proteinExistence type="predicted"/>
<evidence type="ECO:0000313" key="4">
    <source>
        <dbReference type="EMBL" id="TLD40813.1"/>
    </source>
</evidence>
<accession>A0A533Q836</accession>
<name>A0A533Q836_9BACT</name>
<gene>
    <name evidence="4" type="ORF">JETT_2912</name>
</gene>
<comment type="caution">
    <text evidence="4">The sequence shown here is derived from an EMBL/GenBank/DDBJ whole genome shotgun (WGS) entry which is preliminary data.</text>
</comment>
<dbReference type="GO" id="GO:0110001">
    <property type="term" value="C:toxin-antitoxin complex"/>
    <property type="evidence" value="ECO:0007669"/>
    <property type="project" value="InterPro"/>
</dbReference>
<reference evidence="4 5" key="1">
    <citation type="submission" date="2019-04" db="EMBL/GenBank/DDBJ databases">
        <title>Genome of a novel bacterium Candidatus Jettenia ecosi reconstructed from metagenome of an anammox bioreactor.</title>
        <authorList>
            <person name="Mardanov A.V."/>
            <person name="Beletsky A.V."/>
            <person name="Ravin N.V."/>
            <person name="Botchkova E.A."/>
            <person name="Litti Y.V."/>
            <person name="Nozhevnikova A.N."/>
        </authorList>
    </citation>
    <scope>NUCLEOTIDE SEQUENCE [LARGE SCALE GENOMIC DNA]</scope>
    <source>
        <strain evidence="4">J2</strain>
    </source>
</reference>
<dbReference type="Proteomes" id="UP000319783">
    <property type="component" value="Unassembled WGS sequence"/>
</dbReference>
<dbReference type="GO" id="GO:0004540">
    <property type="term" value="F:RNA nuclease activity"/>
    <property type="evidence" value="ECO:0007669"/>
    <property type="project" value="InterPro"/>
</dbReference>
<dbReference type="InterPro" id="IPR008201">
    <property type="entry name" value="HepT-like"/>
</dbReference>
<protein>
    <recommendedName>
        <fullName evidence="6">Nucleotidyltransferase</fullName>
    </recommendedName>
</protein>
<evidence type="ECO:0000313" key="5">
    <source>
        <dbReference type="Proteomes" id="UP000319783"/>
    </source>
</evidence>
<dbReference type="EMBL" id="SULG01000078">
    <property type="protein sequence ID" value="TLD40813.1"/>
    <property type="molecule type" value="Genomic_DNA"/>
</dbReference>
<evidence type="ECO:0000256" key="2">
    <source>
        <dbReference type="ARBA" id="ARBA00022722"/>
    </source>
</evidence>
<dbReference type="GO" id="GO:0016787">
    <property type="term" value="F:hydrolase activity"/>
    <property type="evidence" value="ECO:0007669"/>
    <property type="project" value="UniProtKB-KW"/>
</dbReference>
<evidence type="ECO:0008006" key="6">
    <source>
        <dbReference type="Google" id="ProtNLM"/>
    </source>
</evidence>
<keyword evidence="1" id="KW-1277">Toxin-antitoxin system</keyword>
<dbReference type="Pfam" id="PF01934">
    <property type="entry name" value="HepT-like"/>
    <property type="match status" value="1"/>
</dbReference>
<sequence length="49" mass="5850">MKRDYSLFIKDILEAIKKIEEFVGNMNFDEFVRDDKTASAVIRKLEIIR</sequence>
<evidence type="ECO:0000256" key="3">
    <source>
        <dbReference type="ARBA" id="ARBA00022801"/>
    </source>
</evidence>
<keyword evidence="3" id="KW-0378">Hydrolase</keyword>